<dbReference type="Proteomes" id="UP000183926">
    <property type="component" value="Unassembled WGS sequence"/>
</dbReference>
<dbReference type="RefSeq" id="WP_074929402.1">
    <property type="nucleotide sequence ID" value="NZ_FPBL01000014.1"/>
</dbReference>
<name>A0A1I7J440_9PROT</name>
<feature type="domain" description="PIN" evidence="1">
    <location>
        <begin position="2"/>
        <end position="111"/>
    </location>
</feature>
<evidence type="ECO:0000313" key="3">
    <source>
        <dbReference type="Proteomes" id="UP000183926"/>
    </source>
</evidence>
<proteinExistence type="predicted"/>
<dbReference type="AlphaFoldDB" id="A0A1I7J440"/>
<protein>
    <recommendedName>
        <fullName evidence="1">PIN domain-containing protein</fullName>
    </recommendedName>
</protein>
<dbReference type="Gene3D" id="3.40.50.1010">
    <property type="entry name" value="5'-nuclease"/>
    <property type="match status" value="1"/>
</dbReference>
<dbReference type="Pfam" id="PF01850">
    <property type="entry name" value="PIN"/>
    <property type="match status" value="1"/>
</dbReference>
<evidence type="ECO:0000259" key="1">
    <source>
        <dbReference type="Pfam" id="PF01850"/>
    </source>
</evidence>
<gene>
    <name evidence="2" type="ORF">SAMN05216339_1146</name>
</gene>
<sequence>MILVDTSIWVDHLRVGDSGLVELLNEGQVLIHPFVIGELALGIVRQREVIFNALDNLPQAPVASHEEVMRFIVQNQLAGQGIGYVDVCLLAAIRLAPGSTLWTRDKRLLAVSVQLGLSGKGIY</sequence>
<dbReference type="OrthoDB" id="329172at2"/>
<reference evidence="2 3" key="1">
    <citation type="submission" date="2016-10" db="EMBL/GenBank/DDBJ databases">
        <authorList>
            <person name="de Groot N.N."/>
        </authorList>
    </citation>
    <scope>NUCLEOTIDE SEQUENCE [LARGE SCALE GENOMIC DNA]</scope>
    <source>
        <strain evidence="2 3">Nm24</strain>
    </source>
</reference>
<dbReference type="InterPro" id="IPR002716">
    <property type="entry name" value="PIN_dom"/>
</dbReference>
<dbReference type="EMBL" id="FPBL01000014">
    <property type="protein sequence ID" value="SFU79901.1"/>
    <property type="molecule type" value="Genomic_DNA"/>
</dbReference>
<dbReference type="SUPFAM" id="SSF88723">
    <property type="entry name" value="PIN domain-like"/>
    <property type="match status" value="1"/>
</dbReference>
<accession>A0A1I7J440</accession>
<evidence type="ECO:0000313" key="2">
    <source>
        <dbReference type="EMBL" id="SFU79901.1"/>
    </source>
</evidence>
<organism evidence="2 3">
    <name type="scientific">Nitrosomonas eutropha</name>
    <dbReference type="NCBI Taxonomy" id="916"/>
    <lineage>
        <taxon>Bacteria</taxon>
        <taxon>Pseudomonadati</taxon>
        <taxon>Pseudomonadota</taxon>
        <taxon>Betaproteobacteria</taxon>
        <taxon>Nitrosomonadales</taxon>
        <taxon>Nitrosomonadaceae</taxon>
        <taxon>Nitrosomonas</taxon>
    </lineage>
</organism>
<dbReference type="InterPro" id="IPR029060">
    <property type="entry name" value="PIN-like_dom_sf"/>
</dbReference>